<name>A0A7W6RNN4_9HYPH</name>
<sequence length="64" mass="6996">MEFLGFLPDLTVIPTSGFLESRRRQSLNPCEVHLAPSRIHAGGTTSVTCCATEVFSFCVCYVTV</sequence>
<proteinExistence type="predicted"/>
<gene>
    <name evidence="1" type="ORF">GGE12_003490</name>
</gene>
<dbReference type="AlphaFoldDB" id="A0A7W6RNN4"/>
<reference evidence="1 2" key="1">
    <citation type="submission" date="2020-08" db="EMBL/GenBank/DDBJ databases">
        <title>Genomic Encyclopedia of Type Strains, Phase IV (KMG-V): Genome sequencing to study the core and pangenomes of soil and plant-associated prokaryotes.</title>
        <authorList>
            <person name="Whitman W."/>
        </authorList>
    </citation>
    <scope>NUCLEOTIDE SEQUENCE [LARGE SCALE GENOMIC DNA]</scope>
    <source>
        <strain evidence="1 2">SEMIA 402</strain>
    </source>
</reference>
<accession>A0A7W6RNN4</accession>
<dbReference type="EMBL" id="JACIGM010000007">
    <property type="protein sequence ID" value="MBB4275699.1"/>
    <property type="molecule type" value="Genomic_DNA"/>
</dbReference>
<protein>
    <submittedName>
        <fullName evidence="1">Uncharacterized protein</fullName>
    </submittedName>
</protein>
<evidence type="ECO:0000313" key="2">
    <source>
        <dbReference type="Proteomes" id="UP000533641"/>
    </source>
</evidence>
<evidence type="ECO:0000313" key="1">
    <source>
        <dbReference type="EMBL" id="MBB4275699.1"/>
    </source>
</evidence>
<dbReference type="Proteomes" id="UP000533641">
    <property type="component" value="Unassembled WGS sequence"/>
</dbReference>
<organism evidence="1 2">
    <name type="scientific">Rhizobium mongolense</name>
    <dbReference type="NCBI Taxonomy" id="57676"/>
    <lineage>
        <taxon>Bacteria</taxon>
        <taxon>Pseudomonadati</taxon>
        <taxon>Pseudomonadota</taxon>
        <taxon>Alphaproteobacteria</taxon>
        <taxon>Hyphomicrobiales</taxon>
        <taxon>Rhizobiaceae</taxon>
        <taxon>Rhizobium/Agrobacterium group</taxon>
        <taxon>Rhizobium</taxon>
    </lineage>
</organism>
<comment type="caution">
    <text evidence="1">The sequence shown here is derived from an EMBL/GenBank/DDBJ whole genome shotgun (WGS) entry which is preliminary data.</text>
</comment>